<dbReference type="OrthoDB" id="886739at2"/>
<dbReference type="RefSeq" id="WP_127823707.1">
    <property type="nucleotide sequence ID" value="NZ_RQSM01000003.1"/>
</dbReference>
<keyword evidence="2" id="KW-1185">Reference proteome</keyword>
<gene>
    <name evidence="1" type="ORF">EH230_12240</name>
</gene>
<accession>A0A437UDH0</accession>
<dbReference type="EMBL" id="RQSM01000003">
    <property type="protein sequence ID" value="RVU91609.1"/>
    <property type="molecule type" value="Genomic_DNA"/>
</dbReference>
<organism evidence="1 2">
    <name type="scientific">Flavobacterium columnare</name>
    <dbReference type="NCBI Taxonomy" id="996"/>
    <lineage>
        <taxon>Bacteria</taxon>
        <taxon>Pseudomonadati</taxon>
        <taxon>Bacteroidota</taxon>
        <taxon>Flavobacteriia</taxon>
        <taxon>Flavobacteriales</taxon>
        <taxon>Flavobacteriaceae</taxon>
        <taxon>Flavobacterium</taxon>
    </lineage>
</organism>
<proteinExistence type="predicted"/>
<evidence type="ECO:0000313" key="2">
    <source>
        <dbReference type="Proteomes" id="UP000288951"/>
    </source>
</evidence>
<dbReference type="Proteomes" id="UP000288951">
    <property type="component" value="Unassembled WGS sequence"/>
</dbReference>
<name>A0A437UDH0_9FLAO</name>
<sequence length="132" mass="15595">MYKILFLLFSITCFGQNNFETDTNSKIAFADSQLEAESIAIRDIKNNNISIFIENNPSPIIYSSDKDFEKKFNIKFILQGCTSSKYAVNYNYIIFNFFLKSFDKKWIKEIRKDAVGFKNWKKHKNELTILKF</sequence>
<dbReference type="AlphaFoldDB" id="A0A437UDH0"/>
<protein>
    <submittedName>
        <fullName evidence="1">Uncharacterized protein</fullName>
    </submittedName>
</protein>
<evidence type="ECO:0000313" key="1">
    <source>
        <dbReference type="EMBL" id="RVU91609.1"/>
    </source>
</evidence>
<comment type="caution">
    <text evidence="1">The sequence shown here is derived from an EMBL/GenBank/DDBJ whole genome shotgun (WGS) entry which is preliminary data.</text>
</comment>
<reference evidence="1" key="1">
    <citation type="submission" date="2018-12" db="EMBL/GenBank/DDBJ databases">
        <title>Draft genome sequence of Flaovobacterium columnare ARS1 isolated from channel catfish in Alabama.</title>
        <authorList>
            <person name="Cai W."/>
            <person name="Arias C."/>
        </authorList>
    </citation>
    <scope>NUCLEOTIDE SEQUENCE [LARGE SCALE GENOMIC DNA]</scope>
    <source>
        <strain evidence="1">ARS1</strain>
    </source>
</reference>